<evidence type="ECO:0000313" key="12">
    <source>
        <dbReference type="EMBL" id="GJJ11545.1"/>
    </source>
</evidence>
<protein>
    <recommendedName>
        <fullName evidence="11">Dienelactone hydrolase domain-containing protein</fullName>
    </recommendedName>
</protein>
<comment type="subcellular location">
    <subcellularLocation>
        <location evidence="1">Mitochondrion membrane</location>
        <topology evidence="1">Multi-pass membrane protein</topology>
    </subcellularLocation>
</comment>
<evidence type="ECO:0000256" key="2">
    <source>
        <dbReference type="ARBA" id="ARBA00006375"/>
    </source>
</evidence>
<dbReference type="InterPro" id="IPR018108">
    <property type="entry name" value="MCP_transmembrane"/>
</dbReference>
<evidence type="ECO:0000313" key="13">
    <source>
        <dbReference type="Proteomes" id="UP001050691"/>
    </source>
</evidence>
<evidence type="ECO:0000256" key="10">
    <source>
        <dbReference type="RuleBase" id="RU000488"/>
    </source>
</evidence>
<keyword evidence="6" id="KW-1133">Transmembrane helix</keyword>
<dbReference type="Gene3D" id="1.50.40.10">
    <property type="entry name" value="Mitochondrial carrier domain"/>
    <property type="match status" value="1"/>
</dbReference>
<evidence type="ECO:0000256" key="8">
    <source>
        <dbReference type="ARBA" id="ARBA00023136"/>
    </source>
</evidence>
<feature type="repeat" description="Solcar" evidence="9">
    <location>
        <begin position="222"/>
        <end position="303"/>
    </location>
</feature>
<dbReference type="GO" id="GO:0031966">
    <property type="term" value="C:mitochondrial membrane"/>
    <property type="evidence" value="ECO:0007669"/>
    <property type="project" value="UniProtKB-SubCell"/>
</dbReference>
<keyword evidence="13" id="KW-1185">Reference proteome</keyword>
<dbReference type="PANTHER" id="PTHR45624:SF10">
    <property type="entry name" value="SLC (SOLUTE CARRIER) HOMOLOG"/>
    <property type="match status" value="1"/>
</dbReference>
<evidence type="ECO:0000256" key="7">
    <source>
        <dbReference type="ARBA" id="ARBA00023128"/>
    </source>
</evidence>
<keyword evidence="8 9" id="KW-0472">Membrane</keyword>
<gene>
    <name evidence="12" type="ORF">Clacol_005779</name>
</gene>
<feature type="domain" description="Dienelactone hydrolase" evidence="11">
    <location>
        <begin position="37"/>
        <end position="225"/>
    </location>
</feature>
<dbReference type="InterPro" id="IPR029058">
    <property type="entry name" value="AB_hydrolase_fold"/>
</dbReference>
<dbReference type="PANTHER" id="PTHR45624">
    <property type="entry name" value="MITOCHONDRIAL BASIC AMINO ACIDS TRANSPORTER-RELATED"/>
    <property type="match status" value="1"/>
</dbReference>
<keyword evidence="3 10" id="KW-0813">Transport</keyword>
<dbReference type="EMBL" id="BPWL01000006">
    <property type="protein sequence ID" value="GJJ11545.1"/>
    <property type="molecule type" value="Genomic_DNA"/>
</dbReference>
<evidence type="ECO:0000256" key="6">
    <source>
        <dbReference type="ARBA" id="ARBA00022989"/>
    </source>
</evidence>
<dbReference type="AlphaFoldDB" id="A0AAV5AHX2"/>
<dbReference type="PROSITE" id="PS50920">
    <property type="entry name" value="SOLCAR"/>
    <property type="match status" value="2"/>
</dbReference>
<evidence type="ECO:0000259" key="11">
    <source>
        <dbReference type="Pfam" id="PF01738"/>
    </source>
</evidence>
<comment type="similarity">
    <text evidence="2 10">Belongs to the mitochondrial carrier (TC 2.A.29) family.</text>
</comment>
<dbReference type="Gene3D" id="3.40.50.1820">
    <property type="entry name" value="alpha/beta hydrolase"/>
    <property type="match status" value="1"/>
</dbReference>
<dbReference type="InterPro" id="IPR050567">
    <property type="entry name" value="Mitochondrial_Carrier"/>
</dbReference>
<accession>A0AAV5AHX2</accession>
<evidence type="ECO:0000256" key="9">
    <source>
        <dbReference type="PROSITE-ProRule" id="PRU00282"/>
    </source>
</evidence>
<dbReference type="Proteomes" id="UP001050691">
    <property type="component" value="Unassembled WGS sequence"/>
</dbReference>
<evidence type="ECO:0000256" key="4">
    <source>
        <dbReference type="ARBA" id="ARBA00022692"/>
    </source>
</evidence>
<keyword evidence="4 9" id="KW-0812">Transmembrane</keyword>
<comment type="caution">
    <text evidence="12">The sequence shown here is derived from an EMBL/GenBank/DDBJ whole genome shotgun (WGS) entry which is preliminary data.</text>
</comment>
<dbReference type="GO" id="GO:0022857">
    <property type="term" value="F:transmembrane transporter activity"/>
    <property type="evidence" value="ECO:0007669"/>
    <property type="project" value="TreeGrafter"/>
</dbReference>
<evidence type="ECO:0000256" key="1">
    <source>
        <dbReference type="ARBA" id="ARBA00004225"/>
    </source>
</evidence>
<dbReference type="Pfam" id="PF01738">
    <property type="entry name" value="DLH"/>
    <property type="match status" value="1"/>
</dbReference>
<dbReference type="SUPFAM" id="SSF103506">
    <property type="entry name" value="Mitochondrial carrier"/>
    <property type="match status" value="1"/>
</dbReference>
<keyword evidence="7" id="KW-0496">Mitochondrion</keyword>
<evidence type="ECO:0000256" key="3">
    <source>
        <dbReference type="ARBA" id="ARBA00022448"/>
    </source>
</evidence>
<proteinExistence type="inferred from homology"/>
<evidence type="ECO:0000256" key="5">
    <source>
        <dbReference type="ARBA" id="ARBA00022737"/>
    </source>
</evidence>
<dbReference type="GO" id="GO:0016787">
    <property type="term" value="F:hydrolase activity"/>
    <property type="evidence" value="ECO:0007669"/>
    <property type="project" value="InterPro"/>
</dbReference>
<name>A0AAV5AHX2_9AGAM</name>
<organism evidence="12 13">
    <name type="scientific">Clathrus columnatus</name>
    <dbReference type="NCBI Taxonomy" id="1419009"/>
    <lineage>
        <taxon>Eukaryota</taxon>
        <taxon>Fungi</taxon>
        <taxon>Dikarya</taxon>
        <taxon>Basidiomycota</taxon>
        <taxon>Agaricomycotina</taxon>
        <taxon>Agaricomycetes</taxon>
        <taxon>Phallomycetidae</taxon>
        <taxon>Phallales</taxon>
        <taxon>Clathraceae</taxon>
        <taxon>Clathrus</taxon>
    </lineage>
</organism>
<reference evidence="12" key="1">
    <citation type="submission" date="2021-10" db="EMBL/GenBank/DDBJ databases">
        <title>De novo Genome Assembly of Clathrus columnatus (Basidiomycota, Fungi) Using Illumina and Nanopore Sequence Data.</title>
        <authorList>
            <person name="Ogiso-Tanaka E."/>
            <person name="Itagaki H."/>
            <person name="Hosoya T."/>
            <person name="Hosaka K."/>
        </authorList>
    </citation>
    <scope>NUCLEOTIDE SEQUENCE</scope>
    <source>
        <strain evidence="12">MO-923</strain>
    </source>
</reference>
<keyword evidence="5" id="KW-0677">Repeat</keyword>
<feature type="repeat" description="Solcar" evidence="9">
    <location>
        <begin position="305"/>
        <end position="389"/>
    </location>
</feature>
<dbReference type="InterPro" id="IPR002925">
    <property type="entry name" value="Dienelactn_hydro"/>
</dbReference>
<dbReference type="Pfam" id="PF00153">
    <property type="entry name" value="Mito_carr"/>
    <property type="match status" value="2"/>
</dbReference>
<dbReference type="InterPro" id="IPR023395">
    <property type="entry name" value="MCP_dom_sf"/>
</dbReference>
<dbReference type="SUPFAM" id="SSF53474">
    <property type="entry name" value="alpha/beta-Hydrolases"/>
    <property type="match status" value="1"/>
</dbReference>
<sequence length="430" mass="47146">MSEPAVLASAPRMHCCASGFLHEGTPSGETTQLAGLNTYIARPKEPTNKIVLFFSDVYGPFFINNSLLIDWFASQGYLVVAVDYFEGDPIHLAREREGFNLDEWIGIKHPRATLITPTWIDAVMSTFGYCFGASFVMDICAADKVKAGAFAHPALLNENHFENIKLSNASPRAPSEKIIETDFTFPSEARHRSEVILAEIKATYHYQLFSGVQHGFALRGDMNVENERIVGLVVGFPLDTVKVRLQDPSISERYSHSSTFSSVVKIFREERIQGLYKGITSPLVKLIIPSLPLYSKGNALNEGEPSLVQVTLAGAGSGVAAAFITCPTELVKIRQQALIESRPSARQVALDVVRENGFFGLYRGMTITILRDLGYGAYFLAYIGTCRFLRPSIDSDAYFKKGGIPEASWTDMLIAGGAAGIVAKLLVSLQ</sequence>